<protein>
    <recommendedName>
        <fullName evidence="4 7">dTDP-4-dehydrorhamnose 3,5-epimerase</fullName>
        <ecNumber evidence="3 7">5.1.3.13</ecNumber>
    </recommendedName>
    <alternativeName>
        <fullName evidence="7">Thymidine diphospho-4-keto-rhamnose 3,5-epimerase</fullName>
    </alternativeName>
</protein>
<evidence type="ECO:0000313" key="8">
    <source>
        <dbReference type="EMBL" id="UWZ86137.1"/>
    </source>
</evidence>
<dbReference type="GO" id="GO:0019305">
    <property type="term" value="P:dTDP-rhamnose biosynthetic process"/>
    <property type="evidence" value="ECO:0007669"/>
    <property type="project" value="UniProtKB-UniRule"/>
</dbReference>
<dbReference type="PANTHER" id="PTHR21047">
    <property type="entry name" value="DTDP-6-DEOXY-D-GLUCOSE-3,5 EPIMERASE"/>
    <property type="match status" value="1"/>
</dbReference>
<evidence type="ECO:0000256" key="5">
    <source>
        <dbReference type="PIRSR" id="PIRSR600888-1"/>
    </source>
</evidence>
<dbReference type="Gene3D" id="2.60.120.10">
    <property type="entry name" value="Jelly Rolls"/>
    <property type="match status" value="1"/>
</dbReference>
<sequence>MRFESTLITGVFLISPEERRDDRGFFARMFCTEEFAARGLETRVAQANISSNVRRGTLRGMHYQLGAAAEVKIVRCTKGAIWDVALDIRPDSPTFGRSFGTELTAENHRMLYIPRGCAHGFITLTEDTEVFYLVSSPYTAAEERSIRWNDPRFGIAWPATVEQISPKDAATPDFNEESNGIERLRGLI</sequence>
<dbReference type="EC" id="5.1.3.13" evidence="3 7"/>
<keyword evidence="9" id="KW-1185">Reference proteome</keyword>
<keyword evidence="7 8" id="KW-0413">Isomerase</keyword>
<evidence type="ECO:0000256" key="1">
    <source>
        <dbReference type="ARBA" id="ARBA00001298"/>
    </source>
</evidence>
<accession>A0A9J7BU78</accession>
<dbReference type="RefSeq" id="WP_260795781.1">
    <property type="nucleotide sequence ID" value="NZ_CP093313.1"/>
</dbReference>
<dbReference type="NCBIfam" id="TIGR01221">
    <property type="entry name" value="rmlC"/>
    <property type="match status" value="1"/>
</dbReference>
<dbReference type="Pfam" id="PF00908">
    <property type="entry name" value="dTDP_sugar_isom"/>
    <property type="match status" value="1"/>
</dbReference>
<dbReference type="PANTHER" id="PTHR21047:SF2">
    <property type="entry name" value="THYMIDINE DIPHOSPHO-4-KETO-RHAMNOSE 3,5-EPIMERASE"/>
    <property type="match status" value="1"/>
</dbReference>
<comment type="function">
    <text evidence="2 7">Catalyzes the epimerization of the C3' and C5'positions of dTDP-6-deoxy-D-xylo-4-hexulose, forming dTDP-6-deoxy-L-lyxo-4-hexulose.</text>
</comment>
<evidence type="ECO:0000256" key="3">
    <source>
        <dbReference type="ARBA" id="ARBA00012098"/>
    </source>
</evidence>
<dbReference type="InterPro" id="IPR011051">
    <property type="entry name" value="RmlC_Cupin_sf"/>
</dbReference>
<feature type="site" description="Participates in a stacking interaction with the thymidine ring of dTDP-4-oxo-6-deoxyglucose" evidence="6">
    <location>
        <position position="138"/>
    </location>
</feature>
<dbReference type="SUPFAM" id="SSF51182">
    <property type="entry name" value="RmlC-like cupins"/>
    <property type="match status" value="1"/>
</dbReference>
<dbReference type="GO" id="GO:0000271">
    <property type="term" value="P:polysaccharide biosynthetic process"/>
    <property type="evidence" value="ECO:0007669"/>
    <property type="project" value="TreeGrafter"/>
</dbReference>
<dbReference type="KEGG" id="orp:MOP44_09355"/>
<dbReference type="GO" id="GO:0008830">
    <property type="term" value="F:dTDP-4-dehydrorhamnose 3,5-epimerase activity"/>
    <property type="evidence" value="ECO:0007669"/>
    <property type="project" value="UniProtKB-UniRule"/>
</dbReference>
<feature type="active site" description="Proton donor" evidence="5">
    <location>
        <position position="132"/>
    </location>
</feature>
<evidence type="ECO:0000256" key="7">
    <source>
        <dbReference type="RuleBase" id="RU364069"/>
    </source>
</evidence>
<dbReference type="GO" id="GO:0005829">
    <property type="term" value="C:cytosol"/>
    <property type="evidence" value="ECO:0007669"/>
    <property type="project" value="TreeGrafter"/>
</dbReference>
<comment type="similarity">
    <text evidence="7">Belongs to the dTDP-4-dehydrorhamnose 3,5-epimerase family.</text>
</comment>
<evidence type="ECO:0000313" key="9">
    <source>
        <dbReference type="Proteomes" id="UP001059380"/>
    </source>
</evidence>
<dbReference type="InterPro" id="IPR000888">
    <property type="entry name" value="RmlC-like"/>
</dbReference>
<comment type="subunit">
    <text evidence="7">Homodimer.</text>
</comment>
<gene>
    <name evidence="8" type="primary">rfbC</name>
    <name evidence="8" type="ORF">MOP44_09355</name>
</gene>
<dbReference type="Proteomes" id="UP001059380">
    <property type="component" value="Chromosome"/>
</dbReference>
<comment type="catalytic activity">
    <reaction evidence="1 7">
        <text>dTDP-4-dehydro-6-deoxy-alpha-D-glucose = dTDP-4-dehydro-beta-L-rhamnose</text>
        <dbReference type="Rhea" id="RHEA:16969"/>
        <dbReference type="ChEBI" id="CHEBI:57649"/>
        <dbReference type="ChEBI" id="CHEBI:62830"/>
        <dbReference type="EC" id="5.1.3.13"/>
    </reaction>
</comment>
<name>A0A9J7BU78_9BACT</name>
<evidence type="ECO:0000256" key="6">
    <source>
        <dbReference type="PIRSR" id="PIRSR600888-3"/>
    </source>
</evidence>
<evidence type="ECO:0000256" key="2">
    <source>
        <dbReference type="ARBA" id="ARBA00001997"/>
    </source>
</evidence>
<comment type="pathway">
    <text evidence="7">Carbohydrate biosynthesis; dTDP-L-rhamnose biosynthesis.</text>
</comment>
<dbReference type="EMBL" id="CP093313">
    <property type="protein sequence ID" value="UWZ86137.1"/>
    <property type="molecule type" value="Genomic_DNA"/>
</dbReference>
<evidence type="ECO:0000256" key="4">
    <source>
        <dbReference type="ARBA" id="ARBA00019595"/>
    </source>
</evidence>
<dbReference type="CDD" id="cd00438">
    <property type="entry name" value="cupin_RmlC"/>
    <property type="match status" value="1"/>
</dbReference>
<reference evidence="8" key="1">
    <citation type="submission" date="2021-04" db="EMBL/GenBank/DDBJ databases">
        <title>Phylogenetic analysis of Acidobacteriaceae.</title>
        <authorList>
            <person name="Qiu L."/>
            <person name="Zhang Q."/>
        </authorList>
    </citation>
    <scope>NUCLEOTIDE SEQUENCE</scope>
    <source>
        <strain evidence="8">DSM 25168</strain>
    </source>
</reference>
<feature type="active site" description="Proton acceptor" evidence="5">
    <location>
        <position position="62"/>
    </location>
</feature>
<dbReference type="AlphaFoldDB" id="A0A9J7BU78"/>
<proteinExistence type="inferred from homology"/>
<organism evidence="8 9">
    <name type="scientific">Occallatibacter riparius</name>
    <dbReference type="NCBI Taxonomy" id="1002689"/>
    <lineage>
        <taxon>Bacteria</taxon>
        <taxon>Pseudomonadati</taxon>
        <taxon>Acidobacteriota</taxon>
        <taxon>Terriglobia</taxon>
        <taxon>Terriglobales</taxon>
        <taxon>Acidobacteriaceae</taxon>
        <taxon>Occallatibacter</taxon>
    </lineage>
</organism>
<dbReference type="InterPro" id="IPR014710">
    <property type="entry name" value="RmlC-like_jellyroll"/>
</dbReference>